<protein>
    <submittedName>
        <fullName evidence="3">Uncharacterized protein</fullName>
    </submittedName>
</protein>
<dbReference type="Proteomes" id="UP000193719">
    <property type="component" value="Unassembled WGS sequence"/>
</dbReference>
<keyword evidence="2" id="KW-0472">Membrane</keyword>
<evidence type="ECO:0000313" key="3">
    <source>
        <dbReference type="EMBL" id="ORX43750.1"/>
    </source>
</evidence>
<dbReference type="EMBL" id="MCFH01000050">
    <property type="protein sequence ID" value="ORX43750.1"/>
    <property type="molecule type" value="Genomic_DNA"/>
</dbReference>
<feature type="transmembrane region" description="Helical" evidence="2">
    <location>
        <begin position="1105"/>
        <end position="1123"/>
    </location>
</feature>
<proteinExistence type="predicted"/>
<dbReference type="OrthoDB" id="2157545at2759"/>
<evidence type="ECO:0000256" key="2">
    <source>
        <dbReference type="SAM" id="Phobius"/>
    </source>
</evidence>
<name>A0A1Y1V079_9FUNG</name>
<feature type="transmembrane region" description="Helical" evidence="2">
    <location>
        <begin position="716"/>
        <end position="739"/>
    </location>
</feature>
<reference evidence="3 4" key="1">
    <citation type="submission" date="2016-08" db="EMBL/GenBank/DDBJ databases">
        <title>Genomes of anaerobic fungi encode conserved fungal cellulosomes for biomass hydrolysis.</title>
        <authorList>
            <consortium name="DOE Joint Genome Institute"/>
            <person name="Haitjema C.H."/>
            <person name="Gilmore S.P."/>
            <person name="Henske J.K."/>
            <person name="Solomon K.V."/>
            <person name="De Groot R."/>
            <person name="Kuo A."/>
            <person name="Mondo S.J."/>
            <person name="Salamov A.A."/>
            <person name="Labutti K."/>
            <person name="Zhao Z."/>
            <person name="Chiniquy J."/>
            <person name="Barry K."/>
            <person name="Brewer H.M."/>
            <person name="Purvine S.O."/>
            <person name="Wright A.T."/>
            <person name="Boxma B."/>
            <person name="Van Alen T."/>
            <person name="Hackstein J.H."/>
            <person name="Baker S.E."/>
            <person name="Grigoriev I.V."/>
            <person name="O'Malley M.A."/>
        </authorList>
    </citation>
    <scope>NUCLEOTIDE SEQUENCE [LARGE SCALE GENOMIC DNA]</scope>
    <source>
        <strain evidence="4">finn</strain>
    </source>
</reference>
<dbReference type="STRING" id="1754191.A0A1Y1V079"/>
<organism evidence="3 4">
    <name type="scientific">Piromyces finnis</name>
    <dbReference type="NCBI Taxonomy" id="1754191"/>
    <lineage>
        <taxon>Eukaryota</taxon>
        <taxon>Fungi</taxon>
        <taxon>Fungi incertae sedis</taxon>
        <taxon>Chytridiomycota</taxon>
        <taxon>Chytridiomycota incertae sedis</taxon>
        <taxon>Neocallimastigomycetes</taxon>
        <taxon>Neocallimastigales</taxon>
        <taxon>Neocallimastigaceae</taxon>
        <taxon>Piromyces</taxon>
    </lineage>
</organism>
<evidence type="ECO:0000313" key="4">
    <source>
        <dbReference type="Proteomes" id="UP000193719"/>
    </source>
</evidence>
<comment type="caution">
    <text evidence="3">The sequence shown here is derived from an EMBL/GenBank/DDBJ whole genome shotgun (WGS) entry which is preliminary data.</text>
</comment>
<keyword evidence="2" id="KW-1133">Transmembrane helix</keyword>
<gene>
    <name evidence="3" type="ORF">BCR36DRAFT_360511</name>
</gene>
<feature type="region of interest" description="Disordered" evidence="1">
    <location>
        <begin position="459"/>
        <end position="488"/>
    </location>
</feature>
<feature type="compositionally biased region" description="Low complexity" evidence="1">
    <location>
        <begin position="459"/>
        <end position="472"/>
    </location>
</feature>
<keyword evidence="2" id="KW-0812">Transmembrane</keyword>
<dbReference type="AlphaFoldDB" id="A0A1Y1V079"/>
<sequence>MFSYAVTCLIWGDNPNNVFSVLFSKKTSISDIKLKILKILNLNKDLFDNIKYYKVNEELYVDDKRFNIIKDKESYNLISPSQFFEISEVSDKNLIIDCIETERSFNSEDSIGAIIVIDENALKSSNVKQFYSPVETISMKNKYLTKQESKDIFSELRNKFNEDDESYNGDFEDDFSEYDNDQAYKKYNAKSRKEKTKKKITKENKDIIKTKMRNSEKIKCNSLKNESFIENKDTQFNINQKSLTPNDISTSTEDKISINNEKNKLEAITTIQQIIPQSTQFSQIQVNNLFKNKSNTISNNYINYNINKVSSNFYYNIDTSEEKYKISSNKLSKKSTQDITAVAASNKQVIKLINNNELFKETTIEDNFHILNTKDIKVQGTGNKNQNRNSINTNIYDPQVTSSVSNFNIKQNNDTPSKPILNTDSLPVEETILSENESQFIHQTMNTLNYPITSMNKYNNGNNNRCNNFDQSSNKKNENENQYNNNNKIFSRPYSRVYYPNNDIEIMEFSQGLEPSAPLESQISNDITNVKNNNNSNSDLLSVTSTEHSNDKAIITSSVSPKTRPPSISKSIIFGVEQFPTPPENNNELDITVVNQTQQPQSQALRTNNNKHNSAVIHQYYKNDLNDQPPSYENINNHQPSAPNLTDFSSNNTMTALIDSNNHNVEMDVSNSSIEIPNTSITSSESNIKHFSCFPCNTLDSYLSKKLHISIKRIRILKILFILLLLLLSISIVLLLIFLSQPHSSSRQLDYSIYTITRTSTIISGTNTITKTLIHRPVTISEQDFSAEPTSRSITSNTNEEGDLIIESDGKGSDEGSIKWTIKELINPYLVVSYFKKGSDIRNDDLASESFKFGINRIVEINDTINVNDSESYFELKATKGDLNFEFFTINDIKTNIDIFKFSEYFGVDSNKLNVTLNYLFTTQSISTSDPDYAILNPQAARCFLEIENWNYKYDNSKLVIQSNIISADLIWSVKEENVINLNNSEGKIILIDGVKTARIDNTRNATLSLYEDIVEFEEDEGAVNVDFLVSDVQKSKYLLVDFEVLLRSYILDIMTEEYAQSVNSVTSSTSPQYMNYQYSLKKIIFNLPLFNNRFYSIQTLFDSSHLKILSIFISFLIQLIIISI</sequence>
<reference evidence="3 4" key="2">
    <citation type="submission" date="2016-08" db="EMBL/GenBank/DDBJ databases">
        <title>Pervasive Adenine N6-methylation of Active Genes in Fungi.</title>
        <authorList>
            <consortium name="DOE Joint Genome Institute"/>
            <person name="Mondo S.J."/>
            <person name="Dannebaum R.O."/>
            <person name="Kuo R.C."/>
            <person name="Labutti K."/>
            <person name="Haridas S."/>
            <person name="Kuo A."/>
            <person name="Salamov A."/>
            <person name="Ahrendt S.R."/>
            <person name="Lipzen A."/>
            <person name="Sullivan W."/>
            <person name="Andreopoulos W.B."/>
            <person name="Clum A."/>
            <person name="Lindquist E."/>
            <person name="Daum C."/>
            <person name="Ramamoorthy G.K."/>
            <person name="Gryganskyi A."/>
            <person name="Culley D."/>
            <person name="Magnuson J.K."/>
            <person name="James T.Y."/>
            <person name="O'Malley M.A."/>
            <person name="Stajich J.E."/>
            <person name="Spatafora J.W."/>
            <person name="Visel A."/>
            <person name="Grigoriev I.V."/>
        </authorList>
    </citation>
    <scope>NUCLEOTIDE SEQUENCE [LARGE SCALE GENOMIC DNA]</scope>
    <source>
        <strain evidence="4">finn</strain>
    </source>
</reference>
<keyword evidence="4" id="KW-1185">Reference proteome</keyword>
<accession>A0A1Y1V079</accession>
<evidence type="ECO:0000256" key="1">
    <source>
        <dbReference type="SAM" id="MobiDB-lite"/>
    </source>
</evidence>